<keyword evidence="3 5" id="KW-0732">Signal</keyword>
<dbReference type="GO" id="GO:0006508">
    <property type="term" value="P:proteolysis"/>
    <property type="evidence" value="ECO:0007669"/>
    <property type="project" value="UniProtKB-KW"/>
</dbReference>
<dbReference type="GO" id="GO:0004177">
    <property type="term" value="F:aminopeptidase activity"/>
    <property type="evidence" value="ECO:0007669"/>
    <property type="project" value="UniProtKB-KW"/>
</dbReference>
<dbReference type="SUPFAM" id="SSF53474">
    <property type="entry name" value="alpha/beta-Hydrolases"/>
    <property type="match status" value="1"/>
</dbReference>
<evidence type="ECO:0000256" key="2">
    <source>
        <dbReference type="ARBA" id="ARBA00022670"/>
    </source>
</evidence>
<dbReference type="Pfam" id="PF00326">
    <property type="entry name" value="Peptidase_S9"/>
    <property type="match status" value="1"/>
</dbReference>
<evidence type="ECO:0000256" key="1">
    <source>
        <dbReference type="ARBA" id="ARBA00010040"/>
    </source>
</evidence>
<keyword evidence="8" id="KW-1185">Reference proteome</keyword>
<keyword evidence="4" id="KW-0378">Hydrolase</keyword>
<dbReference type="Gene3D" id="2.120.10.30">
    <property type="entry name" value="TolB, C-terminal domain"/>
    <property type="match status" value="1"/>
</dbReference>
<dbReference type="AlphaFoldDB" id="A0A1M5FS27"/>
<accession>A0A1M5FS27</accession>
<evidence type="ECO:0000259" key="6">
    <source>
        <dbReference type="Pfam" id="PF00326"/>
    </source>
</evidence>
<evidence type="ECO:0000256" key="5">
    <source>
        <dbReference type="SAM" id="SignalP"/>
    </source>
</evidence>
<evidence type="ECO:0000313" key="8">
    <source>
        <dbReference type="Proteomes" id="UP000183945"/>
    </source>
</evidence>
<evidence type="ECO:0000256" key="4">
    <source>
        <dbReference type="ARBA" id="ARBA00022801"/>
    </source>
</evidence>
<dbReference type="STRING" id="1073325.SAMN05444483_103325"/>
<dbReference type="InterPro" id="IPR001375">
    <property type="entry name" value="Peptidase_S9_cat"/>
</dbReference>
<comment type="similarity">
    <text evidence="1">Belongs to the peptidase S9C family.</text>
</comment>
<proteinExistence type="inferred from homology"/>
<name>A0A1M5FS27_SALEC</name>
<reference evidence="8" key="1">
    <citation type="submission" date="2016-11" db="EMBL/GenBank/DDBJ databases">
        <authorList>
            <person name="Varghese N."/>
            <person name="Submissions S."/>
        </authorList>
    </citation>
    <scope>NUCLEOTIDE SEQUENCE [LARGE SCALE GENOMIC DNA]</scope>
    <source>
        <strain evidence="8">DSM 24579</strain>
    </source>
</reference>
<gene>
    <name evidence="7" type="ORF">SAMN05444483_103325</name>
</gene>
<keyword evidence="2" id="KW-0645">Protease</keyword>
<dbReference type="FunFam" id="3.40.50.1820:FF:000028">
    <property type="entry name" value="S9 family peptidase"/>
    <property type="match status" value="1"/>
</dbReference>
<dbReference type="Proteomes" id="UP000183945">
    <property type="component" value="Unassembled WGS sequence"/>
</dbReference>
<dbReference type="InterPro" id="IPR029058">
    <property type="entry name" value="AB_hydrolase_fold"/>
</dbReference>
<organism evidence="7 8">
    <name type="scientific">Salegentibacter echinorum</name>
    <dbReference type="NCBI Taxonomy" id="1073325"/>
    <lineage>
        <taxon>Bacteria</taxon>
        <taxon>Pseudomonadati</taxon>
        <taxon>Bacteroidota</taxon>
        <taxon>Flavobacteriia</taxon>
        <taxon>Flavobacteriales</taxon>
        <taxon>Flavobacteriaceae</taxon>
        <taxon>Salegentibacter</taxon>
    </lineage>
</organism>
<dbReference type="GO" id="GO:0004252">
    <property type="term" value="F:serine-type endopeptidase activity"/>
    <property type="evidence" value="ECO:0007669"/>
    <property type="project" value="TreeGrafter"/>
</dbReference>
<keyword evidence="7" id="KW-0031">Aminopeptidase</keyword>
<dbReference type="PANTHER" id="PTHR42776:SF13">
    <property type="entry name" value="DIPEPTIDYL-PEPTIDASE 5"/>
    <property type="match status" value="1"/>
</dbReference>
<dbReference type="RefSeq" id="WP_072878332.1">
    <property type="nucleotide sequence ID" value="NZ_FQVT01000003.1"/>
</dbReference>
<sequence length="635" mass="72737">MKKLLLIMSLMLSSSLLTAQQTMTPEMLWQVGRLNVVGLNEDGSTIFYKVKKPNIEENDYDTKYYKMPVKGGDITEISKENLQAVDKNVSPNGEFKLFHDQVHIEDIKGKDVYKNLEKSDVYIFSDLDIRHWDTWQDGSYNHLFYKKTGAADDTGIDIMPKQPYHTPQKPFGGDEDYIWSPNSKNIYYVSKKLKGKEYATSTNTDIYKFNLESKITENITKDNKGYDTNPAFSSKGALAWLQMKTDGYESDKNDIVVLENDVKQNLTERWDGTVSSFLWAKNGQEIYFTAPVDGTIQLFKVNYPGKKRIAPVVEQLSKGQFDVTGIVAQTNNKLLVTRTDMNHAAELFSFNIQDQTFKQLTRINLELYESIDLPKVEKRYVTTTDGKKMLVWVILPPNFDASKKYPTLLYAQGGPQAPLSQFYSYRWNFQLMASQGYIVVAPNRRGMPGHGVAWNEAISEDWGGQVMDDYLSAIDEVTKEPYVDKDRLGAVGASFGGYSVFYLAGIHNNRFKSFIAHDGVFDTRSMYGTTEELFFVNHDMGGPYWDKDNKKAQKSYHEFNPITKVANWDTPILIIQGGKDYRVPIEQGLSAYQAAQLQGIKSKLLYFPEENHWVLQPQNALVWQNEFFKWLKDTL</sequence>
<evidence type="ECO:0000256" key="3">
    <source>
        <dbReference type="ARBA" id="ARBA00022729"/>
    </source>
</evidence>
<feature type="domain" description="Peptidase S9 prolyl oligopeptidase catalytic" evidence="6">
    <location>
        <begin position="424"/>
        <end position="634"/>
    </location>
</feature>
<feature type="chain" id="PRO_5012251550" evidence="5">
    <location>
        <begin position="20"/>
        <end position="635"/>
    </location>
</feature>
<feature type="signal peptide" evidence="5">
    <location>
        <begin position="1"/>
        <end position="19"/>
    </location>
</feature>
<dbReference type="InterPro" id="IPR011042">
    <property type="entry name" value="6-blade_b-propeller_TolB-like"/>
</dbReference>
<protein>
    <submittedName>
        <fullName evidence="7">Dipeptidyl aminopeptidase/acylaminoacyl peptidase</fullName>
    </submittedName>
</protein>
<dbReference type="Gene3D" id="3.40.50.1820">
    <property type="entry name" value="alpha/beta hydrolase"/>
    <property type="match status" value="1"/>
</dbReference>
<dbReference type="SUPFAM" id="SSF82171">
    <property type="entry name" value="DPP6 N-terminal domain-like"/>
    <property type="match status" value="1"/>
</dbReference>
<dbReference type="OrthoDB" id="9812921at2"/>
<dbReference type="PANTHER" id="PTHR42776">
    <property type="entry name" value="SERINE PEPTIDASE S9 FAMILY MEMBER"/>
    <property type="match status" value="1"/>
</dbReference>
<dbReference type="EMBL" id="FQVT01000003">
    <property type="protein sequence ID" value="SHF94350.1"/>
    <property type="molecule type" value="Genomic_DNA"/>
</dbReference>
<evidence type="ECO:0000313" key="7">
    <source>
        <dbReference type="EMBL" id="SHF94350.1"/>
    </source>
</evidence>